<name>A0ABM9AP31_9BACT</name>
<dbReference type="RefSeq" id="WP_238805949.1">
    <property type="nucleotide sequence ID" value="NZ_CAKLPY010000001.1"/>
</dbReference>
<accession>A0ABM9AP31</accession>
<keyword evidence="1" id="KW-0472">Membrane</keyword>
<dbReference type="EMBL" id="CAKLPY010000001">
    <property type="protein sequence ID" value="CAH0995395.1"/>
    <property type="molecule type" value="Genomic_DNA"/>
</dbReference>
<evidence type="ECO:0000256" key="1">
    <source>
        <dbReference type="SAM" id="Phobius"/>
    </source>
</evidence>
<keyword evidence="3" id="KW-1185">Reference proteome</keyword>
<feature type="transmembrane region" description="Helical" evidence="1">
    <location>
        <begin position="49"/>
        <end position="70"/>
    </location>
</feature>
<feature type="transmembrane region" description="Helical" evidence="1">
    <location>
        <begin position="82"/>
        <end position="104"/>
    </location>
</feature>
<gene>
    <name evidence="2" type="ORF">EMA8858_01516</name>
</gene>
<keyword evidence="1" id="KW-0812">Transmembrane</keyword>
<protein>
    <recommendedName>
        <fullName evidence="4">DUF4293 family protein</fullName>
    </recommendedName>
</protein>
<dbReference type="Proteomes" id="UP000837932">
    <property type="component" value="Unassembled WGS sequence"/>
</dbReference>
<proteinExistence type="predicted"/>
<feature type="transmembrane region" description="Helical" evidence="1">
    <location>
        <begin position="9"/>
        <end position="29"/>
    </location>
</feature>
<sequence>MFKKIPFKIAINIILLLIGFIIIFHFLVLTQTIPFNIVWGGKLKNESEMIRLEAISITINILLIFVILIKGNYLKLNFSVKLLNAILWLFILLFALNTIGNLLAESSIETIIFTPMTFILSILCLRIVIEK</sequence>
<feature type="transmembrane region" description="Helical" evidence="1">
    <location>
        <begin position="110"/>
        <end position="129"/>
    </location>
</feature>
<reference evidence="2" key="1">
    <citation type="submission" date="2021-12" db="EMBL/GenBank/DDBJ databases">
        <authorList>
            <person name="Rodrigo-Torres L."/>
            <person name="Arahal R. D."/>
            <person name="Lucena T."/>
        </authorList>
    </citation>
    <scope>NUCLEOTIDE SEQUENCE</scope>
    <source>
        <strain evidence="2">CECT 8858</strain>
    </source>
</reference>
<evidence type="ECO:0000313" key="2">
    <source>
        <dbReference type="EMBL" id="CAH0995395.1"/>
    </source>
</evidence>
<comment type="caution">
    <text evidence="2">The sequence shown here is derived from an EMBL/GenBank/DDBJ whole genome shotgun (WGS) entry which is preliminary data.</text>
</comment>
<organism evidence="2 3">
    <name type="scientific">Emticicia aquatica</name>
    <dbReference type="NCBI Taxonomy" id="1681835"/>
    <lineage>
        <taxon>Bacteria</taxon>
        <taxon>Pseudomonadati</taxon>
        <taxon>Bacteroidota</taxon>
        <taxon>Cytophagia</taxon>
        <taxon>Cytophagales</taxon>
        <taxon>Leadbetterellaceae</taxon>
        <taxon>Emticicia</taxon>
    </lineage>
</organism>
<evidence type="ECO:0008006" key="4">
    <source>
        <dbReference type="Google" id="ProtNLM"/>
    </source>
</evidence>
<evidence type="ECO:0000313" key="3">
    <source>
        <dbReference type="Proteomes" id="UP000837932"/>
    </source>
</evidence>
<keyword evidence="1" id="KW-1133">Transmembrane helix</keyword>